<organism evidence="2 3">
    <name type="scientific">Corynebacterium aurimucosum</name>
    <dbReference type="NCBI Taxonomy" id="169292"/>
    <lineage>
        <taxon>Bacteria</taxon>
        <taxon>Bacillati</taxon>
        <taxon>Actinomycetota</taxon>
        <taxon>Actinomycetes</taxon>
        <taxon>Mycobacteriales</taxon>
        <taxon>Corynebacteriaceae</taxon>
        <taxon>Corynebacterium</taxon>
    </lineage>
</organism>
<protein>
    <submittedName>
        <fullName evidence="2">Uncharacterized protein</fullName>
    </submittedName>
</protein>
<name>A0A558GKT0_9CORY</name>
<proteinExistence type="predicted"/>
<evidence type="ECO:0000256" key="1">
    <source>
        <dbReference type="SAM" id="Phobius"/>
    </source>
</evidence>
<dbReference type="AlphaFoldDB" id="A0A558GKT0"/>
<sequence>MIDATLWRMHHTPLQLPRTQCGISLNATPRLAPKEQRAHDAQPSARIDNSGLREVIEEAGPLPGRLKSGDVATWIFITIVVLFVCGMAFTFIYDFLGSARHVISQFRLISFIPVFPLLIILIIVGIGLRRVAMKVSRSRRLRTAWRNGWVEYRPALIGELVYLRSKTVGPDDRERTYFYYSAPLLLLQPDGTLARAMSGEFRAGNPNWLRSRGTAIAEGSRLATVDSTNNNGWTVAAYRTDGTSSEAELSCGLTGRQVEAILSFAEQRWVR</sequence>
<dbReference type="EMBL" id="VMTY01000004">
    <property type="protein sequence ID" value="TVU57476.1"/>
    <property type="molecule type" value="Genomic_DNA"/>
</dbReference>
<reference evidence="2 3" key="1">
    <citation type="submission" date="2019-07" db="EMBL/GenBank/DDBJ databases">
        <title>Draft genome of C. aurimucosum strain 14-2523.</title>
        <authorList>
            <person name="Pacheco L.G.C."/>
            <person name="Aguiar E.R.G.R."/>
            <person name="Navas J."/>
            <person name="Santos C.S."/>
            <person name="Rocha D.J.P.G."/>
        </authorList>
    </citation>
    <scope>NUCLEOTIDE SEQUENCE [LARGE SCALE GENOMIC DNA]</scope>
    <source>
        <strain evidence="2 3">14-2523</strain>
    </source>
</reference>
<keyword evidence="1" id="KW-0472">Membrane</keyword>
<feature type="transmembrane region" description="Helical" evidence="1">
    <location>
        <begin position="108"/>
        <end position="132"/>
    </location>
</feature>
<accession>A0A558GKT0</accession>
<dbReference type="Proteomes" id="UP000320531">
    <property type="component" value="Unassembled WGS sequence"/>
</dbReference>
<evidence type="ECO:0000313" key="3">
    <source>
        <dbReference type="Proteomes" id="UP000320531"/>
    </source>
</evidence>
<comment type="caution">
    <text evidence="2">The sequence shown here is derived from an EMBL/GenBank/DDBJ whole genome shotgun (WGS) entry which is preliminary data.</text>
</comment>
<keyword evidence="1" id="KW-1133">Transmembrane helix</keyword>
<gene>
    <name evidence="2" type="ORF">FQK23_01940</name>
</gene>
<feature type="transmembrane region" description="Helical" evidence="1">
    <location>
        <begin position="71"/>
        <end position="96"/>
    </location>
</feature>
<evidence type="ECO:0000313" key="2">
    <source>
        <dbReference type="EMBL" id="TVU57476.1"/>
    </source>
</evidence>
<keyword evidence="1" id="KW-0812">Transmembrane</keyword>